<evidence type="ECO:0000259" key="3">
    <source>
        <dbReference type="PROSITE" id="PS50191"/>
    </source>
</evidence>
<gene>
    <name evidence="4" type="ORF">HPHI1048_LOCUS22229</name>
</gene>
<protein>
    <recommendedName>
        <fullName evidence="3">CRAL-TRIO domain-containing protein</fullName>
    </recommendedName>
</protein>
<dbReference type="CDD" id="cd00170">
    <property type="entry name" value="SEC14"/>
    <property type="match status" value="1"/>
</dbReference>
<evidence type="ECO:0000256" key="2">
    <source>
        <dbReference type="SAM" id="Phobius"/>
    </source>
</evidence>
<dbReference type="PANTHER" id="PTHR46384">
    <property type="entry name" value="MOTILE SPERM DOMAIN-CONTAINING PROTEIN 2"/>
    <property type="match status" value="1"/>
</dbReference>
<dbReference type="InterPro" id="IPR053012">
    <property type="entry name" value="ER-organelle_contact"/>
</dbReference>
<proteinExistence type="predicted"/>
<dbReference type="EMBL" id="HBEO01032847">
    <property type="protein sequence ID" value="CAD8505744.1"/>
    <property type="molecule type" value="Transcribed_RNA"/>
</dbReference>
<keyword evidence="2" id="KW-0472">Membrane</keyword>
<dbReference type="SUPFAM" id="SSF52087">
    <property type="entry name" value="CRAL/TRIO domain"/>
    <property type="match status" value="1"/>
</dbReference>
<dbReference type="InterPro" id="IPR001251">
    <property type="entry name" value="CRAL-TRIO_dom"/>
</dbReference>
<dbReference type="PANTHER" id="PTHR46384:SF1">
    <property type="entry name" value="MOTILE SPERM DOMAIN-CONTAINING PROTEIN 2"/>
    <property type="match status" value="1"/>
</dbReference>
<reference evidence="4" key="1">
    <citation type="submission" date="2021-01" db="EMBL/GenBank/DDBJ databases">
        <authorList>
            <person name="Corre E."/>
            <person name="Pelletier E."/>
            <person name="Niang G."/>
            <person name="Scheremetjew M."/>
            <person name="Finn R."/>
            <person name="Kale V."/>
            <person name="Holt S."/>
            <person name="Cochrane G."/>
            <person name="Meng A."/>
            <person name="Brown T."/>
            <person name="Cohen L."/>
        </authorList>
    </citation>
    <scope>NUCLEOTIDE SEQUENCE</scope>
    <source>
        <strain evidence="4">CCMP325</strain>
    </source>
</reference>
<dbReference type="SMART" id="SM00516">
    <property type="entry name" value="SEC14"/>
    <property type="match status" value="1"/>
</dbReference>
<dbReference type="AlphaFoldDB" id="A0A7S0HYI2"/>
<dbReference type="Pfam" id="PF00650">
    <property type="entry name" value="CRAL_TRIO"/>
    <property type="match status" value="1"/>
</dbReference>
<dbReference type="InterPro" id="IPR036865">
    <property type="entry name" value="CRAL-TRIO_dom_sf"/>
</dbReference>
<feature type="transmembrane region" description="Helical" evidence="2">
    <location>
        <begin position="125"/>
        <end position="149"/>
    </location>
</feature>
<feature type="region of interest" description="Disordered" evidence="1">
    <location>
        <begin position="167"/>
        <end position="212"/>
    </location>
</feature>
<keyword evidence="2" id="KW-0812">Transmembrane</keyword>
<dbReference type="PROSITE" id="PS50191">
    <property type="entry name" value="CRAL_TRIO"/>
    <property type="match status" value="1"/>
</dbReference>
<feature type="domain" description="CRAL-TRIO" evidence="3">
    <location>
        <begin position="327"/>
        <end position="472"/>
    </location>
</feature>
<evidence type="ECO:0000313" key="4">
    <source>
        <dbReference type="EMBL" id="CAD8505744.1"/>
    </source>
</evidence>
<dbReference type="GO" id="GO:0012505">
    <property type="term" value="C:endomembrane system"/>
    <property type="evidence" value="ECO:0007669"/>
    <property type="project" value="TreeGrafter"/>
</dbReference>
<keyword evidence="2" id="KW-1133">Transmembrane helix</keyword>
<evidence type="ECO:0000256" key="1">
    <source>
        <dbReference type="SAM" id="MobiDB-lite"/>
    </source>
</evidence>
<feature type="compositionally biased region" description="Acidic residues" evidence="1">
    <location>
        <begin position="169"/>
        <end position="179"/>
    </location>
</feature>
<organism evidence="4">
    <name type="scientific">Hanusia phi</name>
    <dbReference type="NCBI Taxonomy" id="3032"/>
    <lineage>
        <taxon>Eukaryota</taxon>
        <taxon>Cryptophyceae</taxon>
        <taxon>Pyrenomonadales</taxon>
        <taxon>Geminigeraceae</taxon>
        <taxon>Hanusia</taxon>
    </lineage>
</organism>
<name>A0A7S0HYI2_9CRYP</name>
<dbReference type="GO" id="GO:0140284">
    <property type="term" value="C:endoplasmic reticulum-endosome membrane contact site"/>
    <property type="evidence" value="ECO:0007669"/>
    <property type="project" value="TreeGrafter"/>
</dbReference>
<sequence length="472" mass="52653">MTIGEAIGRRSEGPSMAFLPPALCLHAHTRCSLSKRQKATEPASMLLCDYPRLHPINMEKLRWEGPGMPALIRSRTLEPKIPALSEVSLRMGSILSKAIEAVQKRDERISETFRDARTSSVSLKLVAISVIAMILRMLVLSALTVLRLMQATVNFCNAKIFNPKSKFQDEEDTSTESTDDSSSTYESHPSISHADTKQHTKKSGSKSSSAAKASSYEISPGLKLGSKIFTETEIDGIKQIQAKIDNLPSSEREGLCADWLSRIHPCEIGAYLRSTKKCSVEEAWKNILHSAQWRKSYGVANILQENSTTLEGFFAGGTREVDWLPKGSLLDGSGNPCLLYRSAAHVPLGRPTDEWLRFFVHLCEWARRKHPTKQVVILVDRVGSGLSNQDPTVLRELVPVIQNHYPQLVGRVCIAPVNKVLWIIWRIVSLILDEEIKEVIELIEGDDWQEQLCMHFKPAALPVRLGGENNIL</sequence>
<accession>A0A7S0HYI2</accession>
<dbReference type="Gene3D" id="3.40.525.10">
    <property type="entry name" value="CRAL-TRIO lipid binding domain"/>
    <property type="match status" value="1"/>
</dbReference>